<dbReference type="InterPro" id="IPR011009">
    <property type="entry name" value="Kinase-like_dom_sf"/>
</dbReference>
<protein>
    <submittedName>
        <fullName evidence="2">Uncharacterized protein</fullName>
    </submittedName>
</protein>
<proteinExistence type="predicted"/>
<dbReference type="OrthoDB" id="4062651at2759"/>
<organism evidence="2 3">
    <name type="scientific">Hirsutella rhossiliensis</name>
    <dbReference type="NCBI Taxonomy" id="111463"/>
    <lineage>
        <taxon>Eukaryota</taxon>
        <taxon>Fungi</taxon>
        <taxon>Dikarya</taxon>
        <taxon>Ascomycota</taxon>
        <taxon>Pezizomycotina</taxon>
        <taxon>Sordariomycetes</taxon>
        <taxon>Hypocreomycetidae</taxon>
        <taxon>Hypocreales</taxon>
        <taxon>Ophiocordycipitaceae</taxon>
        <taxon>Hirsutella</taxon>
    </lineage>
</organism>
<dbReference type="Proteomes" id="UP000824596">
    <property type="component" value="Unassembled WGS sequence"/>
</dbReference>
<evidence type="ECO:0000313" key="3">
    <source>
        <dbReference type="Proteomes" id="UP000824596"/>
    </source>
</evidence>
<evidence type="ECO:0000256" key="1">
    <source>
        <dbReference type="SAM" id="MobiDB-lite"/>
    </source>
</evidence>
<dbReference type="SUPFAM" id="SSF56112">
    <property type="entry name" value="Protein kinase-like (PK-like)"/>
    <property type="match status" value="1"/>
</dbReference>
<feature type="compositionally biased region" description="Polar residues" evidence="1">
    <location>
        <begin position="13"/>
        <end position="26"/>
    </location>
</feature>
<feature type="region of interest" description="Disordered" evidence="1">
    <location>
        <begin position="1"/>
        <end position="72"/>
    </location>
</feature>
<dbReference type="RefSeq" id="XP_044715305.1">
    <property type="nucleotide sequence ID" value="XM_044869752.1"/>
</dbReference>
<dbReference type="EMBL" id="JAIZPD010000019">
    <property type="protein sequence ID" value="KAH0957791.1"/>
    <property type="molecule type" value="Genomic_DNA"/>
</dbReference>
<dbReference type="AlphaFoldDB" id="A0A9P8MPG6"/>
<name>A0A9P8MPG6_9HYPO</name>
<accession>A0A9P8MPG6</accession>
<feature type="compositionally biased region" description="Basic and acidic residues" evidence="1">
    <location>
        <begin position="49"/>
        <end position="62"/>
    </location>
</feature>
<dbReference type="GeneID" id="68360410"/>
<keyword evidence="3" id="KW-1185">Reference proteome</keyword>
<reference evidence="2" key="1">
    <citation type="submission" date="2021-09" db="EMBL/GenBank/DDBJ databases">
        <title>A high-quality genome of the endoparasitic fungus Hirsutella rhossiliensis with a comparison of Hirsutella genomes reveals transposable elements contributing to genome size variation.</title>
        <authorList>
            <person name="Lin R."/>
            <person name="Jiao Y."/>
            <person name="Sun X."/>
            <person name="Ling J."/>
            <person name="Xie B."/>
            <person name="Cheng X."/>
        </authorList>
    </citation>
    <scope>NUCLEOTIDE SEQUENCE</scope>
    <source>
        <strain evidence="2">HR02</strain>
    </source>
</reference>
<sequence length="193" mass="22030">MNLNTNRRGRSTHLFSNHDTPQSPSMTEGERDKTKAPKPSPYWNRRSLLKGDEPSSTDKEAPTGRNIPGAKTGKPWDSYREIYKILDFEGNISLAISAKSPRRVVNIRSFPSVDTGQPPLAYYHFNHKNIVSILEVFNDSPSGFYLVFEEMAISLRQLVNCPAYPSELQAVALLRQVRPLRTNRRVAYFIIRH</sequence>
<comment type="caution">
    <text evidence="2">The sequence shown here is derived from an EMBL/GenBank/DDBJ whole genome shotgun (WGS) entry which is preliminary data.</text>
</comment>
<gene>
    <name evidence="2" type="ORF">HRG_11282</name>
</gene>
<evidence type="ECO:0000313" key="2">
    <source>
        <dbReference type="EMBL" id="KAH0957791.1"/>
    </source>
</evidence>